<evidence type="ECO:0000313" key="2">
    <source>
        <dbReference type="Proteomes" id="UP000499080"/>
    </source>
</evidence>
<gene>
    <name evidence="1" type="ORF">AVEN_112288_1</name>
</gene>
<name>A0A4Y2P2Z4_ARAVE</name>
<reference evidence="1 2" key="1">
    <citation type="journal article" date="2019" name="Sci. Rep.">
        <title>Orb-weaving spider Araneus ventricosus genome elucidates the spidroin gene catalogue.</title>
        <authorList>
            <person name="Kono N."/>
            <person name="Nakamura H."/>
            <person name="Ohtoshi R."/>
            <person name="Moran D.A.P."/>
            <person name="Shinohara A."/>
            <person name="Yoshida Y."/>
            <person name="Fujiwara M."/>
            <person name="Mori M."/>
            <person name="Tomita M."/>
            <person name="Arakawa K."/>
        </authorList>
    </citation>
    <scope>NUCLEOTIDE SEQUENCE [LARGE SCALE GENOMIC DNA]</scope>
</reference>
<evidence type="ECO:0000313" key="1">
    <source>
        <dbReference type="EMBL" id="GBN45373.1"/>
    </source>
</evidence>
<dbReference type="EMBL" id="BGPR01130764">
    <property type="protein sequence ID" value="GBN45373.1"/>
    <property type="molecule type" value="Genomic_DNA"/>
</dbReference>
<accession>A0A4Y2P2Z4</accession>
<dbReference type="AlphaFoldDB" id="A0A4Y2P2Z4"/>
<proteinExistence type="predicted"/>
<comment type="caution">
    <text evidence="1">The sequence shown here is derived from an EMBL/GenBank/DDBJ whole genome shotgun (WGS) entry which is preliminary data.</text>
</comment>
<keyword evidence="2" id="KW-1185">Reference proteome</keyword>
<sequence length="100" mass="11427">MEYCIVLQFCRLSVDYVLFRPGAICFPYTFFGFRVPVPVVMPSLASKETCSFVGHSQGRFLFYKLSRYESCQSVRKGDVVRSSNGCDSSLLLEVEEKFQV</sequence>
<dbReference type="Proteomes" id="UP000499080">
    <property type="component" value="Unassembled WGS sequence"/>
</dbReference>
<organism evidence="1 2">
    <name type="scientific">Araneus ventricosus</name>
    <name type="common">Orbweaver spider</name>
    <name type="synonym">Epeira ventricosa</name>
    <dbReference type="NCBI Taxonomy" id="182803"/>
    <lineage>
        <taxon>Eukaryota</taxon>
        <taxon>Metazoa</taxon>
        <taxon>Ecdysozoa</taxon>
        <taxon>Arthropoda</taxon>
        <taxon>Chelicerata</taxon>
        <taxon>Arachnida</taxon>
        <taxon>Araneae</taxon>
        <taxon>Araneomorphae</taxon>
        <taxon>Entelegynae</taxon>
        <taxon>Araneoidea</taxon>
        <taxon>Araneidae</taxon>
        <taxon>Araneus</taxon>
    </lineage>
</organism>
<protein>
    <submittedName>
        <fullName evidence="1">Uncharacterized protein</fullName>
    </submittedName>
</protein>